<dbReference type="HOGENOM" id="CLU_000602_0_0_1"/>
<dbReference type="Pfam" id="PF05041">
    <property type="entry name" value="Pecanex_C"/>
    <property type="match status" value="1"/>
</dbReference>
<dbReference type="VEuPathDB" id="VectorBase:PHUM392310"/>
<evidence type="ECO:0000256" key="7">
    <source>
        <dbReference type="SAM" id="MobiDB-lite"/>
    </source>
</evidence>
<keyword evidence="5 6" id="KW-0472">Membrane</keyword>
<dbReference type="GO" id="GO:0005783">
    <property type="term" value="C:endoplasmic reticulum"/>
    <property type="evidence" value="ECO:0007669"/>
    <property type="project" value="TreeGrafter"/>
</dbReference>
<dbReference type="eggNOG" id="KOG3604">
    <property type="taxonomic scope" value="Eukaryota"/>
</dbReference>
<feature type="transmembrane region" description="Helical" evidence="6">
    <location>
        <begin position="36"/>
        <end position="53"/>
    </location>
</feature>
<evidence type="ECO:0000256" key="2">
    <source>
        <dbReference type="ARBA" id="ARBA00010170"/>
    </source>
</evidence>
<protein>
    <recommendedName>
        <fullName evidence="6">Pecanex-like protein</fullName>
    </recommendedName>
</protein>
<feature type="transmembrane region" description="Helical" evidence="6">
    <location>
        <begin position="1692"/>
        <end position="1717"/>
    </location>
</feature>
<keyword evidence="11" id="KW-1185">Reference proteome</keyword>
<comment type="similarity">
    <text evidence="2 6">Belongs to the pecanex family.</text>
</comment>
<feature type="transmembrane region" description="Helical" evidence="6">
    <location>
        <begin position="1729"/>
        <end position="1753"/>
    </location>
</feature>
<feature type="transmembrane region" description="Helical" evidence="6">
    <location>
        <begin position="1324"/>
        <end position="1349"/>
    </location>
</feature>
<dbReference type="InterPro" id="IPR007735">
    <property type="entry name" value="Pecanex_C"/>
</dbReference>
<dbReference type="EnsemblMetazoa" id="PHUM392310-RA">
    <property type="protein sequence ID" value="PHUM392310-PA"/>
    <property type="gene ID" value="PHUM392310"/>
</dbReference>
<feature type="transmembrane region" description="Helical" evidence="6">
    <location>
        <begin position="1171"/>
        <end position="1194"/>
    </location>
</feature>
<dbReference type="PANTHER" id="PTHR12372">
    <property type="entry name" value="PECANEX"/>
    <property type="match status" value="1"/>
</dbReference>
<dbReference type="EMBL" id="DS235451">
    <property type="protein sequence ID" value="EEB15849.1"/>
    <property type="molecule type" value="Genomic_DNA"/>
</dbReference>
<evidence type="ECO:0000256" key="4">
    <source>
        <dbReference type="ARBA" id="ARBA00022989"/>
    </source>
</evidence>
<feature type="transmembrane region" description="Helical" evidence="6">
    <location>
        <begin position="1288"/>
        <end position="1312"/>
    </location>
</feature>
<reference evidence="9" key="1">
    <citation type="submission" date="2007-04" db="EMBL/GenBank/DDBJ databases">
        <title>Annotation of Pediculus humanus corporis strain USDA.</title>
        <authorList>
            <person name="Kirkness E."/>
            <person name="Hannick L."/>
            <person name="Hass B."/>
            <person name="Bruggner R."/>
            <person name="Lawson D."/>
            <person name="Bidwell S."/>
            <person name="Joardar V."/>
            <person name="Caler E."/>
            <person name="Walenz B."/>
            <person name="Inman J."/>
            <person name="Schobel S."/>
            <person name="Galinsky K."/>
            <person name="Amedeo P."/>
            <person name="Strausberg R."/>
        </authorList>
    </citation>
    <scope>NUCLEOTIDE SEQUENCE</scope>
    <source>
        <strain evidence="9">USDA</strain>
    </source>
</reference>
<evidence type="ECO:0000313" key="11">
    <source>
        <dbReference type="Proteomes" id="UP000009046"/>
    </source>
</evidence>
<dbReference type="InterPro" id="IPR039797">
    <property type="entry name" value="Pecanex"/>
</dbReference>
<feature type="transmembrane region" description="Helical" evidence="6">
    <location>
        <begin position="1654"/>
        <end position="1672"/>
    </location>
</feature>
<evidence type="ECO:0000256" key="1">
    <source>
        <dbReference type="ARBA" id="ARBA00004141"/>
    </source>
</evidence>
<proteinExistence type="inferred from homology"/>
<dbReference type="FunCoup" id="E0VR43">
    <property type="interactions" value="994"/>
</dbReference>
<feature type="compositionally biased region" description="Basic and acidic residues" evidence="7">
    <location>
        <begin position="2403"/>
        <end position="2423"/>
    </location>
</feature>
<feature type="domain" description="Pecanex C-terminal" evidence="8">
    <location>
        <begin position="2028"/>
        <end position="2250"/>
    </location>
</feature>
<dbReference type="RefSeq" id="XP_002428587.1">
    <property type="nucleotide sequence ID" value="XM_002428542.1"/>
</dbReference>
<keyword evidence="3 6" id="KW-0812">Transmembrane</keyword>
<dbReference type="Proteomes" id="UP000009046">
    <property type="component" value="Unassembled WGS sequence"/>
</dbReference>
<evidence type="ECO:0000313" key="10">
    <source>
        <dbReference type="EnsemblMetazoa" id="PHUM392310-PA"/>
    </source>
</evidence>
<reference evidence="9" key="2">
    <citation type="submission" date="2007-04" db="EMBL/GenBank/DDBJ databases">
        <title>The genome of the human body louse.</title>
        <authorList>
            <consortium name="The Human Body Louse Genome Consortium"/>
            <person name="Kirkness E."/>
            <person name="Walenz B."/>
            <person name="Hass B."/>
            <person name="Bruggner R."/>
            <person name="Strausberg R."/>
        </authorList>
    </citation>
    <scope>NUCLEOTIDE SEQUENCE</scope>
    <source>
        <strain evidence="9">USDA</strain>
    </source>
</reference>
<dbReference type="KEGG" id="phu:Phum_PHUM392310"/>
<dbReference type="InParanoid" id="E0VR43"/>
<dbReference type="GeneID" id="8237593"/>
<evidence type="ECO:0000259" key="8">
    <source>
        <dbReference type="Pfam" id="PF05041"/>
    </source>
</evidence>
<dbReference type="OrthoDB" id="10037631at2759"/>
<accession>E0VR43</accession>
<dbReference type="GO" id="GO:0007029">
    <property type="term" value="P:endoplasmic reticulum organization"/>
    <property type="evidence" value="ECO:0007669"/>
    <property type="project" value="TreeGrafter"/>
</dbReference>
<feature type="transmembrane region" description="Helical" evidence="6">
    <location>
        <begin position="1510"/>
        <end position="1532"/>
    </location>
</feature>
<keyword evidence="4 6" id="KW-1133">Transmembrane helix</keyword>
<name>E0VR43_PEDHC</name>
<dbReference type="PANTHER" id="PTHR12372:SF7">
    <property type="entry name" value="PROTEIN PECANEX"/>
    <property type="match status" value="1"/>
</dbReference>
<evidence type="ECO:0000256" key="5">
    <source>
        <dbReference type="ARBA" id="ARBA00023136"/>
    </source>
</evidence>
<feature type="transmembrane region" description="Helical" evidence="6">
    <location>
        <begin position="1200"/>
        <end position="1217"/>
    </location>
</feature>
<dbReference type="CTD" id="8237593"/>
<evidence type="ECO:0000256" key="6">
    <source>
        <dbReference type="RuleBase" id="RU367089"/>
    </source>
</evidence>
<feature type="region of interest" description="Disordered" evidence="7">
    <location>
        <begin position="2403"/>
        <end position="2435"/>
    </location>
</feature>
<evidence type="ECO:0000256" key="3">
    <source>
        <dbReference type="ARBA" id="ARBA00022692"/>
    </source>
</evidence>
<feature type="transmembrane region" description="Helical" evidence="6">
    <location>
        <begin position="1237"/>
        <end position="1257"/>
    </location>
</feature>
<comment type="subcellular location">
    <subcellularLocation>
        <location evidence="1 6">Membrane</location>
        <topology evidence="1 6">Multi-pass membrane protein</topology>
    </subcellularLocation>
</comment>
<dbReference type="GO" id="GO:0016020">
    <property type="term" value="C:membrane"/>
    <property type="evidence" value="ECO:0007669"/>
    <property type="project" value="UniProtKB-SubCell"/>
</dbReference>
<feature type="transmembrane region" description="Helical" evidence="6">
    <location>
        <begin position="1538"/>
        <end position="1555"/>
    </location>
</feature>
<dbReference type="EMBL" id="AAZO01004593">
    <property type="status" value="NOT_ANNOTATED_CDS"/>
    <property type="molecule type" value="Genomic_DNA"/>
</dbReference>
<sequence>MESHTLEILQQGVWASLTGGWFYDLRQNVFCNTFHLYLWLFLLCFPFVLHLYFVPSVVIYSLYCGLIGSIFTVLKFLNHRLHKIFDSAECVQEMLPGEDLPESQKKRSRILKMKNIVEDEGIELQVLSKKKVPTLISSGSVCENASDERRISSECSARPTPNTIDFKVDFHRKNSSESLEEFQENINIENNIQILKEEFKDQLVEFPQPLNLELSISRHKHKSKNNNLSFKNDERISDFEGDDFEMSQSDCYIAKHRKKSFDELSKEYKMSQSDCQISNFKENTINMCNIKKISANSQSSYICCDNTGKNCFIDFCENPKHDTDYLKKNRILESDDAPPKCSFENSLLNSCINESKIVNAGSLETPLQNVSDTSSGKGLLYWKQQNLSKSVADKKNCYDIDETHDNLKKLTEGSLPDYFNQNYQNYYFQKIINTKPTKTTCKSQEILSNFNVGIPIEDGLKCHFKSPTDSDEDSSDNCGSQSPLLLNLESCNKCFTHSSNCLAIKETNSEKLCNCFIEEQLSNCSLKLCSKKNSDLLSQENKCRSLLNSAENQSLLLSNKNDEVDQNDFKNRLENKHLKNISECDFCLVYVDTRKMCFRHKNQKTYLINSRSAEDILIKKKEIAKIDDNVDLSWLFENYEDKENKDQGPNESKKLEYKKPFHKQGAIPKAKQATEMEWKNCRKKNSSKNLLTNERLISSNDYPLESKKIKNSFSCKIPTIKSEQETIKEEDNVNFQIENENLSVECDRHLCDRNDLLKETYDSSRSSTTELSSLLPLSSLLSSFHPPASPLLTAFLATRKDISNGYAMPTAQGGGGTTKKRADMREQKMLQYVNRNRQKRSRRFNRGQRSSRVSTPLTAFASIMNAHSETNTSNLSTDISISSLPCLWDGKEKCMNKFENKNTNLCQFSNFLSKISENMNDFKTNESNCNDSDQNMSSFKNESHLVFDEGLERTNYLCFNNFKGTFKNSSCSHTIDDIGESSSSAQETIDNEHCLTRNIPKSEILLDVWKSNCHLNMKCSPPSKNTAIATSTAAAVNLPDKTVSKNYNLNEEIVKINFHQKENVNSVGPVCSPLGLTADDFVPDNHRQSTSFDRTEILENSQPVGPIQRISEEESDSNHLWLFDFDDMNVNVELKRKPKRYYKFHYTPWNYVKIRFDRLELMALLDRNLTFFEIFISLLLSILVSLCGIILLNYGFYRDFFAFLFCFALAGCQYSLLKSVQPDATSPTHGYNRIVVFSRAIYFCLISLLILSLTAYLNKKTSLSFQFYSIQFDNGNIIRIFRDCLVNLLLFFPVLFTLGFFPQINTFCLYFLEQLDVHLFGGNAMSSLVGAIYCVIRSIIVSAFIYGFAYGALSETKTSQHILFSIFCGLLISFSYHLSRSTSNPTLFWEIVKEYFFQDELQHKIHLNEMESELSKNKLEKSVNDSLKSEDRNSQNNLLLSSNPSSNEILKIRDDNVRSNSSATLENVDSSCNSFVISGEKKECDKEDKFVDPLPQKLKRTVNARLKNDAIICTFVGLLVFGIHSSTLFTILQPDLNPILWGIAGCSGFVLHYVVPEMRKHLPWLCLAKPVLKGYEHAQFEVRKAARVMWFEETYVVLCFLEKNLLYPVLVLATLTYDGPRICHKFGVPLGALVTSICGLKIMRSAFSNTSQQYLIVVFSALIFEFDYYSYSETFLVDYFFTGIVFSKVYEFLLKIQFVVIYIAPWQITWGSAFHAFAQPFSVPHSAMLFIQAALSAFLSAPLNPFLGSAIFLTSYVRPIKFWERDYNTKRVDHSNTRMSCHIDRNLGSDDNNLNSIFYEHLTRSLQHSLCGDLELGRWGLVSQGDCFVLASDYLNCLVHIIEIGNGLVTFQMRGLEFRGTYCQQREVEAISERVEDDDGCCCCDPCHIPHLLSVNAAFSKRWLAWEVTASKYVLEGYSISDNSAASTLQVFDFRKVLVTYYVKSIIYFCIRSHKLQSWLTNPTILKALETFADRSFVDLDPVFNINIDQDFDIHAEGITKNSFCNVYLEWIHYCCSKREKLLDKALETPLILLCLALSLIGRRTLGTASHNTVSSVEFFLYGLHALFKGDFRITSARDDWIFVDMEFLLKVIAPGVRMSLKLHQDHFMSPEEYEDPSALFQAISSHEENLVISHEGDPAWRSAVLSGTPSLLALRHVLDDGSDEYKIIMLNKRFLSFRVIKLNRECVRGLWAGQQQELVFLRNRNPERGSIQNAKQVLRNMINSSCDQPIGYPIYVSPLTTSYSDTNKQYTSILGGPISFKKLRNFALKLWRRIGKRCRQGCSSGGVNSREDGGCVFGQEGVYAMNTANTNSGHGYNTSGSISIDSSQIQLNSCNRGGSLGRGSVGGRGSFASVGKPSSATLASLAGLLSSTEIPKNDCFVREKDTSFTFLKEKQNREDKDLNKKIEDKKDEKDKRRGRDKMTVCSSPNFSDDNKTKEKIYQRVRIIQPTLVYDAINLGRRIDVLWPDEEMRMKGGRSYWKDWLPDAGMEGQVVHRWIPNHGDPAKRSNVDKTILLVQIDDKFIPIAETGVQDLGVEV</sequence>
<organism>
    <name type="scientific">Pediculus humanus subsp. corporis</name>
    <name type="common">Body louse</name>
    <dbReference type="NCBI Taxonomy" id="121224"/>
    <lineage>
        <taxon>Eukaryota</taxon>
        <taxon>Metazoa</taxon>
        <taxon>Ecdysozoa</taxon>
        <taxon>Arthropoda</taxon>
        <taxon>Hexapoda</taxon>
        <taxon>Insecta</taxon>
        <taxon>Pterygota</taxon>
        <taxon>Neoptera</taxon>
        <taxon>Paraneoptera</taxon>
        <taxon>Psocodea</taxon>
        <taxon>Troctomorpha</taxon>
        <taxon>Phthiraptera</taxon>
        <taxon>Anoplura</taxon>
        <taxon>Pediculidae</taxon>
        <taxon>Pediculus</taxon>
    </lineage>
</organism>
<reference evidence="10" key="3">
    <citation type="submission" date="2021-02" db="UniProtKB">
        <authorList>
            <consortium name="EnsemblMetazoa"/>
        </authorList>
    </citation>
    <scope>IDENTIFICATION</scope>
    <source>
        <strain evidence="10">USDA</strain>
    </source>
</reference>
<evidence type="ECO:0000313" key="9">
    <source>
        <dbReference type="EMBL" id="EEB15849.1"/>
    </source>
</evidence>
<gene>
    <name evidence="10" type="primary">8237593</name>
    <name evidence="9" type="ORF">Phum_PHUM392310</name>
</gene>